<feature type="non-terminal residue" evidence="1">
    <location>
        <position position="239"/>
    </location>
</feature>
<reference evidence="1" key="1">
    <citation type="submission" date="2018-05" db="EMBL/GenBank/DDBJ databases">
        <authorList>
            <person name="Lanie J.A."/>
            <person name="Ng W.-L."/>
            <person name="Kazmierczak K.M."/>
            <person name="Andrzejewski T.M."/>
            <person name="Davidsen T.M."/>
            <person name="Wayne K.J."/>
            <person name="Tettelin H."/>
            <person name="Glass J.I."/>
            <person name="Rusch D."/>
            <person name="Podicherti R."/>
            <person name="Tsui H.-C.T."/>
            <person name="Winkler M.E."/>
        </authorList>
    </citation>
    <scope>NUCLEOTIDE SEQUENCE</scope>
</reference>
<evidence type="ECO:0000313" key="1">
    <source>
        <dbReference type="EMBL" id="SVE35125.1"/>
    </source>
</evidence>
<gene>
    <name evidence="1" type="ORF">METZ01_LOCUS487979</name>
</gene>
<dbReference type="AlphaFoldDB" id="A0A383CTC7"/>
<feature type="non-terminal residue" evidence="1">
    <location>
        <position position="1"/>
    </location>
</feature>
<accession>A0A383CTC7</accession>
<name>A0A383CTC7_9ZZZZ</name>
<protein>
    <submittedName>
        <fullName evidence="1">Uncharacterized protein</fullName>
    </submittedName>
</protein>
<organism evidence="1">
    <name type="scientific">marine metagenome</name>
    <dbReference type="NCBI Taxonomy" id="408172"/>
    <lineage>
        <taxon>unclassified sequences</taxon>
        <taxon>metagenomes</taxon>
        <taxon>ecological metagenomes</taxon>
    </lineage>
</organism>
<proteinExistence type="predicted"/>
<sequence>KIVYQTVEGNANGASATGVAALYCNNQLMTQLNGLPSRGGFAIRAGGEKSISKLSLRPIAKDERLAKGEISLDRKNDASPSDDLLEDLNEGEAKPKFVATGLKRFVEENWVWGGGLPDAHVGFRKWLRERGVSVEEVGAESWDKVRLMTIQSLADTPSRRRQYYWSRRYANYLTPRTFALAAEGIRAAVPEKDVKGFVALSGHALYLGKTAMPLDMFELAKYPELTPGVSDWMTSGSWR</sequence>
<dbReference type="EMBL" id="UINC01211288">
    <property type="protein sequence ID" value="SVE35125.1"/>
    <property type="molecule type" value="Genomic_DNA"/>
</dbReference>